<evidence type="ECO:0000256" key="1">
    <source>
        <dbReference type="SAM" id="MobiDB-lite"/>
    </source>
</evidence>
<dbReference type="AlphaFoldDB" id="A0AAD4BCP3"/>
<feature type="region of interest" description="Disordered" evidence="1">
    <location>
        <begin position="1"/>
        <end position="20"/>
    </location>
</feature>
<evidence type="ECO:0000313" key="2">
    <source>
        <dbReference type="EMBL" id="KAF8419799.1"/>
    </source>
</evidence>
<gene>
    <name evidence="2" type="ORF">L210DRAFT_3615596</name>
</gene>
<name>A0AAD4BCP3_BOLED</name>
<protein>
    <submittedName>
        <fullName evidence="2">Uncharacterized protein</fullName>
    </submittedName>
</protein>
<comment type="caution">
    <text evidence="2">The sequence shown here is derived from an EMBL/GenBank/DDBJ whole genome shotgun (WGS) entry which is preliminary data.</text>
</comment>
<dbReference type="InterPro" id="IPR046521">
    <property type="entry name" value="DUF6698"/>
</dbReference>
<keyword evidence="3" id="KW-1185">Reference proteome</keyword>
<accession>A0AAD4BCP3</accession>
<reference evidence="2" key="1">
    <citation type="submission" date="2019-10" db="EMBL/GenBank/DDBJ databases">
        <authorList>
            <consortium name="DOE Joint Genome Institute"/>
            <person name="Kuo A."/>
            <person name="Miyauchi S."/>
            <person name="Kiss E."/>
            <person name="Drula E."/>
            <person name="Kohler A."/>
            <person name="Sanchez-Garcia M."/>
            <person name="Andreopoulos B."/>
            <person name="Barry K.W."/>
            <person name="Bonito G."/>
            <person name="Buee M."/>
            <person name="Carver A."/>
            <person name="Chen C."/>
            <person name="Cichocki N."/>
            <person name="Clum A."/>
            <person name="Culley D."/>
            <person name="Crous P.W."/>
            <person name="Fauchery L."/>
            <person name="Girlanda M."/>
            <person name="Hayes R."/>
            <person name="Keri Z."/>
            <person name="LaButti K."/>
            <person name="Lipzen A."/>
            <person name="Lombard V."/>
            <person name="Magnuson J."/>
            <person name="Maillard F."/>
            <person name="Morin E."/>
            <person name="Murat C."/>
            <person name="Nolan M."/>
            <person name="Ohm R."/>
            <person name="Pangilinan J."/>
            <person name="Pereira M."/>
            <person name="Perotto S."/>
            <person name="Peter M."/>
            <person name="Riley R."/>
            <person name="Sitrit Y."/>
            <person name="Stielow B."/>
            <person name="Szollosi G."/>
            <person name="Zifcakova L."/>
            <person name="Stursova M."/>
            <person name="Spatafora J.W."/>
            <person name="Tedersoo L."/>
            <person name="Vaario L.-M."/>
            <person name="Yamada A."/>
            <person name="Yan M."/>
            <person name="Wang P."/>
            <person name="Xu J."/>
            <person name="Bruns T."/>
            <person name="Baldrian P."/>
            <person name="Vilgalys R."/>
            <person name="Henrissat B."/>
            <person name="Grigoriev I.V."/>
            <person name="Hibbett D."/>
            <person name="Nagy L.G."/>
            <person name="Martin F.M."/>
        </authorList>
    </citation>
    <scope>NUCLEOTIDE SEQUENCE</scope>
    <source>
        <strain evidence="2">BED1</strain>
    </source>
</reference>
<dbReference type="EMBL" id="WHUW01000169">
    <property type="protein sequence ID" value="KAF8419799.1"/>
    <property type="molecule type" value="Genomic_DNA"/>
</dbReference>
<reference evidence="2" key="2">
    <citation type="journal article" date="2020" name="Nat. Commun.">
        <title>Large-scale genome sequencing of mycorrhizal fungi provides insights into the early evolution of symbiotic traits.</title>
        <authorList>
            <person name="Miyauchi S."/>
            <person name="Kiss E."/>
            <person name="Kuo A."/>
            <person name="Drula E."/>
            <person name="Kohler A."/>
            <person name="Sanchez-Garcia M."/>
            <person name="Morin E."/>
            <person name="Andreopoulos B."/>
            <person name="Barry K.W."/>
            <person name="Bonito G."/>
            <person name="Buee M."/>
            <person name="Carver A."/>
            <person name="Chen C."/>
            <person name="Cichocki N."/>
            <person name="Clum A."/>
            <person name="Culley D."/>
            <person name="Crous P.W."/>
            <person name="Fauchery L."/>
            <person name="Girlanda M."/>
            <person name="Hayes R.D."/>
            <person name="Keri Z."/>
            <person name="LaButti K."/>
            <person name="Lipzen A."/>
            <person name="Lombard V."/>
            <person name="Magnuson J."/>
            <person name="Maillard F."/>
            <person name="Murat C."/>
            <person name="Nolan M."/>
            <person name="Ohm R.A."/>
            <person name="Pangilinan J."/>
            <person name="Pereira M.F."/>
            <person name="Perotto S."/>
            <person name="Peter M."/>
            <person name="Pfister S."/>
            <person name="Riley R."/>
            <person name="Sitrit Y."/>
            <person name="Stielow J.B."/>
            <person name="Szollosi G."/>
            <person name="Zifcakova L."/>
            <person name="Stursova M."/>
            <person name="Spatafora J.W."/>
            <person name="Tedersoo L."/>
            <person name="Vaario L.M."/>
            <person name="Yamada A."/>
            <person name="Yan M."/>
            <person name="Wang P."/>
            <person name="Xu J."/>
            <person name="Bruns T."/>
            <person name="Baldrian P."/>
            <person name="Vilgalys R."/>
            <person name="Dunand C."/>
            <person name="Henrissat B."/>
            <person name="Grigoriev I.V."/>
            <person name="Hibbett D."/>
            <person name="Nagy L.G."/>
            <person name="Martin F.M."/>
        </authorList>
    </citation>
    <scope>NUCLEOTIDE SEQUENCE</scope>
    <source>
        <strain evidence="2">BED1</strain>
    </source>
</reference>
<sequence length="234" mass="26842">MTALDGVLKHSHPSNPPLDPFQKLGRGFHSDATGRLLCPAEYDWGSAEHRAKIRDMHPDFIVTANSWPKFLYEDYTYDPTNPSKGLFKGSMVLKSFKVIFTSPSSIDEDHDTPEKRRRAERSTRRNVAQLLKMNKVQPRAIAYVAVQLRFALSSCGAWKPRDDLFDYPTFYNNILKWFQITDDADEQVFVNDLLLWWNRQIFGRQAVLNYSPQNAEQGSVAASFKRRRIGNAAA</sequence>
<organism evidence="2 3">
    <name type="scientific">Boletus edulis BED1</name>
    <dbReference type="NCBI Taxonomy" id="1328754"/>
    <lineage>
        <taxon>Eukaryota</taxon>
        <taxon>Fungi</taxon>
        <taxon>Dikarya</taxon>
        <taxon>Basidiomycota</taxon>
        <taxon>Agaricomycotina</taxon>
        <taxon>Agaricomycetes</taxon>
        <taxon>Agaricomycetidae</taxon>
        <taxon>Boletales</taxon>
        <taxon>Boletineae</taxon>
        <taxon>Boletaceae</taxon>
        <taxon>Boletoideae</taxon>
        <taxon>Boletus</taxon>
    </lineage>
</organism>
<dbReference type="Proteomes" id="UP001194468">
    <property type="component" value="Unassembled WGS sequence"/>
</dbReference>
<proteinExistence type="predicted"/>
<evidence type="ECO:0000313" key="3">
    <source>
        <dbReference type="Proteomes" id="UP001194468"/>
    </source>
</evidence>
<dbReference type="Pfam" id="PF20414">
    <property type="entry name" value="DUF6698"/>
    <property type="match status" value="1"/>
</dbReference>